<protein>
    <submittedName>
        <fullName evidence="1">Uncharacterized protein</fullName>
    </submittedName>
</protein>
<accession>A0AAC9ZA17</accession>
<name>A0AAC9ZA17_9RHOB</name>
<reference evidence="1 2" key="1">
    <citation type="journal article" date="2017" name="Front. Microbiol.">
        <title>Phaeobacter piscinae sp. nov., a species of the Roseobacter group and potential aquaculture probiont.</title>
        <authorList>
            <person name="Sonnenschein E.C."/>
            <person name="Phippen C.B.W."/>
            <person name="Nielsen K.F."/>
            <person name="Mateiu R.V."/>
            <person name="Melchiorsen J."/>
            <person name="Gram L."/>
            <person name="Overmann J."/>
            <person name="Freese H.M."/>
        </authorList>
    </citation>
    <scope>NUCLEOTIDE SEQUENCE [LARGE SCALE GENOMIC DNA]</scope>
    <source>
        <strain evidence="1 2">P63</strain>
    </source>
</reference>
<dbReference type="EMBL" id="CP010784">
    <property type="protein sequence ID" value="ATF06323.1"/>
    <property type="molecule type" value="Genomic_DNA"/>
</dbReference>
<gene>
    <name evidence="1" type="ORF">PhaeoP63_02257</name>
</gene>
<dbReference type="AlphaFoldDB" id="A0AAC9ZA17"/>
<sequence length="91" mass="10661">MTRVKPMKFSQLDYYPAHGEIRVRGHRHEWCVKVDLGLGRNLEDDGIEVYWIYAEIPNAVADAGLSRAWVVLCRFFCWPNRVISRLMGPRQ</sequence>
<evidence type="ECO:0000313" key="1">
    <source>
        <dbReference type="EMBL" id="ATF06323.1"/>
    </source>
</evidence>
<dbReference type="Proteomes" id="UP000217545">
    <property type="component" value="Chromosome"/>
</dbReference>
<organism evidence="1 2">
    <name type="scientific">Phaeobacter gallaeciensis</name>
    <dbReference type="NCBI Taxonomy" id="60890"/>
    <lineage>
        <taxon>Bacteria</taxon>
        <taxon>Pseudomonadati</taxon>
        <taxon>Pseudomonadota</taxon>
        <taxon>Alphaproteobacteria</taxon>
        <taxon>Rhodobacterales</taxon>
        <taxon>Roseobacteraceae</taxon>
        <taxon>Phaeobacter</taxon>
    </lineage>
</organism>
<proteinExistence type="predicted"/>
<evidence type="ECO:0000313" key="2">
    <source>
        <dbReference type="Proteomes" id="UP000217545"/>
    </source>
</evidence>